<dbReference type="InterPro" id="IPR020846">
    <property type="entry name" value="MFS_dom"/>
</dbReference>
<feature type="transmembrane region" description="Helical" evidence="5">
    <location>
        <begin position="410"/>
        <end position="433"/>
    </location>
</feature>
<dbReference type="PROSITE" id="PS50850">
    <property type="entry name" value="MFS"/>
    <property type="match status" value="1"/>
</dbReference>
<keyword evidence="4 5" id="KW-0472">Membrane</keyword>
<dbReference type="RefSeq" id="XP_026737304.1">
    <property type="nucleotide sequence ID" value="XM_026881503.1"/>
</dbReference>
<keyword evidence="7" id="KW-1185">Reference proteome</keyword>
<organism evidence="7 8">
    <name type="scientific">Trichoplusia ni</name>
    <name type="common">Cabbage looper</name>
    <dbReference type="NCBI Taxonomy" id="7111"/>
    <lineage>
        <taxon>Eukaryota</taxon>
        <taxon>Metazoa</taxon>
        <taxon>Ecdysozoa</taxon>
        <taxon>Arthropoda</taxon>
        <taxon>Hexapoda</taxon>
        <taxon>Insecta</taxon>
        <taxon>Pterygota</taxon>
        <taxon>Neoptera</taxon>
        <taxon>Endopterygota</taxon>
        <taxon>Lepidoptera</taxon>
        <taxon>Glossata</taxon>
        <taxon>Ditrysia</taxon>
        <taxon>Noctuoidea</taxon>
        <taxon>Noctuidae</taxon>
        <taxon>Plusiinae</taxon>
        <taxon>Trichoplusia</taxon>
    </lineage>
</organism>
<comment type="subcellular location">
    <subcellularLocation>
        <location evidence="1">Membrane</location>
        <topology evidence="1">Multi-pass membrane protein</topology>
    </subcellularLocation>
</comment>
<dbReference type="InterPro" id="IPR036259">
    <property type="entry name" value="MFS_trans_sf"/>
</dbReference>
<dbReference type="AlphaFoldDB" id="A0A7E5W9I4"/>
<feature type="transmembrane region" description="Helical" evidence="5">
    <location>
        <begin position="157"/>
        <end position="179"/>
    </location>
</feature>
<protein>
    <submittedName>
        <fullName evidence="8">Solute carrier family 22 member 3-like</fullName>
    </submittedName>
</protein>
<evidence type="ECO:0000256" key="2">
    <source>
        <dbReference type="ARBA" id="ARBA00022692"/>
    </source>
</evidence>
<evidence type="ECO:0000256" key="3">
    <source>
        <dbReference type="ARBA" id="ARBA00022989"/>
    </source>
</evidence>
<dbReference type="SUPFAM" id="SSF103473">
    <property type="entry name" value="MFS general substrate transporter"/>
    <property type="match status" value="1"/>
</dbReference>
<sequence>MKYKINYGIYIVQDKFTKKEKEKKAETFEDDYLVKCIGAFGRWQAIACAIAAISRLVAMWNIHSILFLTPSTDFVCHTKQDDNTAASENSTCYDSCARYEYKEEVFEKTLISQFDLICDKAWLASFTQTVLMFGVVIGLSVFGWISDRFGRRIALMISPTLAVIFMISTSFATSFWIFTALRFCVGIASGGIMSITSVYVLELVGPQHRELAGTLILMPDALAEATLSVFAYFSPTWNIYILSLAVASLFITFTQFFLPETPRWLVATRMADKAVVVMTKAAKFNSRSTTDIQDNVTKAQQELQLKENVSKTVNYLDLFKTKRLSIITLSSFTSWFMTGVCYFGINQYITVLGPNIFIVVAAMGIVQIPMAPIAGVITKFFRRKTSVIGSYLSVGVTMIILLCVPKGSWIASMFGVIGVCFAFVNFAIMYLYVTELYPTPIRNMGFSLSSSGSKIGAMVAPFVANLNSTWIASLIFAVLPFVAVAICILLPETKGSKLRDTVDE</sequence>
<feature type="domain" description="Major facilitator superfamily (MFS) profile" evidence="6">
    <location>
        <begin position="47"/>
        <end position="495"/>
    </location>
</feature>
<feature type="transmembrane region" description="Helical" evidence="5">
    <location>
        <begin position="385"/>
        <end position="404"/>
    </location>
</feature>
<keyword evidence="3 5" id="KW-1133">Transmembrane helix</keyword>
<dbReference type="GO" id="GO:0016020">
    <property type="term" value="C:membrane"/>
    <property type="evidence" value="ECO:0007669"/>
    <property type="project" value="UniProtKB-SubCell"/>
</dbReference>
<evidence type="ECO:0000313" key="8">
    <source>
        <dbReference type="RefSeq" id="XP_026737304.1"/>
    </source>
</evidence>
<dbReference type="PANTHER" id="PTHR24064">
    <property type="entry name" value="SOLUTE CARRIER FAMILY 22 MEMBER"/>
    <property type="match status" value="1"/>
</dbReference>
<evidence type="ECO:0000256" key="4">
    <source>
        <dbReference type="ARBA" id="ARBA00023136"/>
    </source>
</evidence>
<evidence type="ECO:0000259" key="6">
    <source>
        <dbReference type="PROSITE" id="PS50850"/>
    </source>
</evidence>
<evidence type="ECO:0000256" key="1">
    <source>
        <dbReference type="ARBA" id="ARBA00004141"/>
    </source>
</evidence>
<keyword evidence="2 5" id="KW-0812">Transmembrane</keyword>
<dbReference type="Pfam" id="PF00083">
    <property type="entry name" value="Sugar_tr"/>
    <property type="match status" value="1"/>
</dbReference>
<evidence type="ECO:0000256" key="5">
    <source>
        <dbReference type="SAM" id="Phobius"/>
    </source>
</evidence>
<proteinExistence type="predicted"/>
<dbReference type="InterPro" id="IPR005828">
    <property type="entry name" value="MFS_sugar_transport-like"/>
</dbReference>
<feature type="transmembrane region" description="Helical" evidence="5">
    <location>
        <begin position="357"/>
        <end position="378"/>
    </location>
</feature>
<feature type="transmembrane region" description="Helical" evidence="5">
    <location>
        <begin position="324"/>
        <end position="345"/>
    </location>
</feature>
<name>A0A7E5W9I4_TRINI</name>
<dbReference type="GeneID" id="113500644"/>
<evidence type="ECO:0000313" key="7">
    <source>
        <dbReference type="Proteomes" id="UP000322000"/>
    </source>
</evidence>
<dbReference type="GO" id="GO:0022857">
    <property type="term" value="F:transmembrane transporter activity"/>
    <property type="evidence" value="ECO:0007669"/>
    <property type="project" value="InterPro"/>
</dbReference>
<dbReference type="Proteomes" id="UP000322000">
    <property type="component" value="Chromosome 14"/>
</dbReference>
<dbReference type="KEGG" id="tnl:113500644"/>
<dbReference type="InParanoid" id="A0A7E5W9I4"/>
<accession>A0A7E5W9I4</accession>
<feature type="transmembrane region" description="Helical" evidence="5">
    <location>
        <begin position="121"/>
        <end position="145"/>
    </location>
</feature>
<dbReference type="OrthoDB" id="2544694at2759"/>
<reference evidence="8" key="1">
    <citation type="submission" date="2025-08" db="UniProtKB">
        <authorList>
            <consortium name="RefSeq"/>
        </authorList>
    </citation>
    <scope>IDENTIFICATION</scope>
</reference>
<feature type="transmembrane region" description="Helical" evidence="5">
    <location>
        <begin position="185"/>
        <end position="204"/>
    </location>
</feature>
<feature type="transmembrane region" description="Helical" evidence="5">
    <location>
        <begin position="239"/>
        <end position="258"/>
    </location>
</feature>
<dbReference type="Gene3D" id="1.20.1250.20">
    <property type="entry name" value="MFS general substrate transporter like domains"/>
    <property type="match status" value="1"/>
</dbReference>
<gene>
    <name evidence="8" type="primary">LOC113500644</name>
</gene>
<feature type="transmembrane region" description="Helical" evidence="5">
    <location>
        <begin position="470"/>
        <end position="490"/>
    </location>
</feature>